<dbReference type="AlphaFoldDB" id="A0AAN8WWV7"/>
<evidence type="ECO:0000256" key="1">
    <source>
        <dbReference type="SAM" id="Coils"/>
    </source>
</evidence>
<name>A0AAN8WWV7_HALRR</name>
<keyword evidence="3" id="KW-1185">Reference proteome</keyword>
<gene>
    <name evidence="2" type="ORF">SK128_026849</name>
</gene>
<protein>
    <submittedName>
        <fullName evidence="2">Uncharacterized protein</fullName>
    </submittedName>
</protein>
<evidence type="ECO:0000313" key="2">
    <source>
        <dbReference type="EMBL" id="KAK7073830.1"/>
    </source>
</evidence>
<sequence>MKPSLSQTSPTHGSGEGVVIRGLKQRIKKLEEMVTSLDDKIRNMDGEMKENETLREQIRSLEEANKAQGQERKELEKRIKKLEGEKSQLESRISNQEDKNKQLNDNLKELDVSSLLSSERDEIAAWNVQIKENIEQFRKELQELNMENDAMKTSFADALKGNVAVKEAVKVGEFTLGNGQRLMLFTERPRQTRMISLEPNYVLTIQPKPKSPLSNHMDPAIVRQWLKNQISIEDTITSNIDLSEDTSCSMDLQENTSCSMDLPEDKSCNTDLQEATWHEVNIPDNTCLQDFWKRSLSTIDFKTETPCLDLL</sequence>
<evidence type="ECO:0000313" key="3">
    <source>
        <dbReference type="Proteomes" id="UP001381693"/>
    </source>
</evidence>
<keyword evidence="1" id="KW-0175">Coiled coil</keyword>
<dbReference type="Gene3D" id="1.10.287.1490">
    <property type="match status" value="1"/>
</dbReference>
<dbReference type="Proteomes" id="UP001381693">
    <property type="component" value="Unassembled WGS sequence"/>
</dbReference>
<proteinExistence type="predicted"/>
<organism evidence="2 3">
    <name type="scientific">Halocaridina rubra</name>
    <name type="common">Hawaiian red shrimp</name>
    <dbReference type="NCBI Taxonomy" id="373956"/>
    <lineage>
        <taxon>Eukaryota</taxon>
        <taxon>Metazoa</taxon>
        <taxon>Ecdysozoa</taxon>
        <taxon>Arthropoda</taxon>
        <taxon>Crustacea</taxon>
        <taxon>Multicrustacea</taxon>
        <taxon>Malacostraca</taxon>
        <taxon>Eumalacostraca</taxon>
        <taxon>Eucarida</taxon>
        <taxon>Decapoda</taxon>
        <taxon>Pleocyemata</taxon>
        <taxon>Caridea</taxon>
        <taxon>Atyoidea</taxon>
        <taxon>Atyidae</taxon>
        <taxon>Halocaridina</taxon>
    </lineage>
</organism>
<feature type="coiled-coil region" evidence="1">
    <location>
        <begin position="20"/>
        <end position="154"/>
    </location>
</feature>
<dbReference type="EMBL" id="JAXCGZ010012036">
    <property type="protein sequence ID" value="KAK7073830.1"/>
    <property type="molecule type" value="Genomic_DNA"/>
</dbReference>
<comment type="caution">
    <text evidence="2">The sequence shown here is derived from an EMBL/GenBank/DDBJ whole genome shotgun (WGS) entry which is preliminary data.</text>
</comment>
<feature type="non-terminal residue" evidence="2">
    <location>
        <position position="311"/>
    </location>
</feature>
<reference evidence="2 3" key="1">
    <citation type="submission" date="2023-11" db="EMBL/GenBank/DDBJ databases">
        <title>Halocaridina rubra genome assembly.</title>
        <authorList>
            <person name="Smith C."/>
        </authorList>
    </citation>
    <scope>NUCLEOTIDE SEQUENCE [LARGE SCALE GENOMIC DNA]</scope>
    <source>
        <strain evidence="2">EP-1</strain>
        <tissue evidence="2">Whole</tissue>
    </source>
</reference>
<accession>A0AAN8WWV7</accession>